<dbReference type="Proteomes" id="UP001300383">
    <property type="component" value="Unassembled WGS sequence"/>
</dbReference>
<reference evidence="1 2" key="1">
    <citation type="submission" date="2023-05" db="EMBL/GenBank/DDBJ databases">
        <title>[ruminococcus] sp. nov., isolated from a pig farm feces dump.</title>
        <authorList>
            <person name="Chang Y.-H."/>
        </authorList>
    </citation>
    <scope>NUCLEOTIDE SEQUENCE [LARGE SCALE GENOMIC DNA]</scope>
    <source>
        <strain evidence="1 2">YH-rum2234</strain>
    </source>
</reference>
<dbReference type="EMBL" id="JASGBQ010000001">
    <property type="protein sequence ID" value="MDI9241053.1"/>
    <property type="molecule type" value="Genomic_DNA"/>
</dbReference>
<gene>
    <name evidence="1" type="ORF">QJ036_00990</name>
</gene>
<sequence>MGFKDEVNELKNIVLALQKNEEKETVSDKDAAKCLVLLNYVHYEKVPDAFLGCAALNLLNTYVKQNEAKLGYRFRRHLYNLLKGIEDINQPKTIDVFYDEGKSNGILMIVFWGFQFSFHGEKNTVEIKKLQRKNNVEWDGIRKQLCSKTIFDFVFNSSCISNKTQNGRDLRLFLDNEMLQYDAGSYRFHKGELIKTIDVEYGEQKDDKYLKNYVREELEKCQGRPVILTGKYKKSWDKHVTFTTIRPYIQGCRTLTICDHINIYRPDIEKVVDVNSLERNKKYYIIGFCEPYKYKDRMGVKLAIGYDFCPIIKASDFEKAPPEVFSVCHRFSIEQYLRSNQKHLIM</sequence>
<dbReference type="AlphaFoldDB" id="A0AAP4BA34"/>
<evidence type="ECO:0000313" key="1">
    <source>
        <dbReference type="EMBL" id="MDI9241053.1"/>
    </source>
</evidence>
<accession>A0AAP4BA34</accession>
<keyword evidence="2" id="KW-1185">Reference proteome</keyword>
<evidence type="ECO:0000313" key="2">
    <source>
        <dbReference type="Proteomes" id="UP001300383"/>
    </source>
</evidence>
<dbReference type="RefSeq" id="WP_283229560.1">
    <property type="nucleotide sequence ID" value="NZ_JASGBQ010000001.1"/>
</dbReference>
<organism evidence="1 2">
    <name type="scientific">Fusibacillus kribbianus</name>
    <dbReference type="NCBI Taxonomy" id="3044208"/>
    <lineage>
        <taxon>Bacteria</taxon>
        <taxon>Bacillati</taxon>
        <taxon>Bacillota</taxon>
        <taxon>Clostridia</taxon>
        <taxon>Lachnospirales</taxon>
        <taxon>Lachnospiraceae</taxon>
        <taxon>Fusibacillus</taxon>
    </lineage>
</organism>
<protein>
    <submittedName>
        <fullName evidence="1">Uncharacterized protein</fullName>
    </submittedName>
</protein>
<proteinExistence type="predicted"/>
<comment type="caution">
    <text evidence="1">The sequence shown here is derived from an EMBL/GenBank/DDBJ whole genome shotgun (WGS) entry which is preliminary data.</text>
</comment>
<name>A0AAP4BA34_9FIRM</name>